<dbReference type="WBParaSite" id="DME_0000100101-mRNA-1">
    <property type="protein sequence ID" value="DME_0000100101-mRNA-1"/>
    <property type="gene ID" value="DME_0000100101"/>
</dbReference>
<keyword evidence="1" id="KW-0812">Transmembrane</keyword>
<feature type="transmembrane region" description="Helical" evidence="1">
    <location>
        <begin position="264"/>
        <end position="286"/>
    </location>
</feature>
<keyword evidence="1" id="KW-0472">Membrane</keyword>
<name>A0A0N4U2S6_DRAME</name>
<evidence type="ECO:0000313" key="2">
    <source>
        <dbReference type="EMBL" id="VDN55388.1"/>
    </source>
</evidence>
<dbReference type="OrthoDB" id="5802415at2759"/>
<gene>
    <name evidence="2" type="ORF">DME_LOCUS5361</name>
</gene>
<reference evidence="5" key="1">
    <citation type="submission" date="2017-02" db="UniProtKB">
        <authorList>
            <consortium name="WormBaseParasite"/>
        </authorList>
    </citation>
    <scope>IDENTIFICATION</scope>
</reference>
<accession>A0A0N4U2S6</accession>
<protein>
    <submittedName>
        <fullName evidence="5">XK-related protein</fullName>
    </submittedName>
</protein>
<dbReference type="Proteomes" id="UP000274756">
    <property type="component" value="Unassembled WGS sequence"/>
</dbReference>
<feature type="transmembrane region" description="Helical" evidence="1">
    <location>
        <begin position="131"/>
        <end position="151"/>
    </location>
</feature>
<organism evidence="3 5">
    <name type="scientific">Dracunculus medinensis</name>
    <name type="common">Guinea worm</name>
    <dbReference type="NCBI Taxonomy" id="318479"/>
    <lineage>
        <taxon>Eukaryota</taxon>
        <taxon>Metazoa</taxon>
        <taxon>Ecdysozoa</taxon>
        <taxon>Nematoda</taxon>
        <taxon>Chromadorea</taxon>
        <taxon>Rhabditida</taxon>
        <taxon>Spirurina</taxon>
        <taxon>Dracunculoidea</taxon>
        <taxon>Dracunculidae</taxon>
        <taxon>Dracunculus</taxon>
    </lineage>
</organism>
<evidence type="ECO:0000313" key="3">
    <source>
        <dbReference type="Proteomes" id="UP000038040"/>
    </source>
</evidence>
<dbReference type="AlphaFoldDB" id="A0A0N4U2S6"/>
<dbReference type="EMBL" id="UYYG01001152">
    <property type="protein sequence ID" value="VDN55388.1"/>
    <property type="molecule type" value="Genomic_DNA"/>
</dbReference>
<keyword evidence="4" id="KW-1185">Reference proteome</keyword>
<evidence type="ECO:0000313" key="4">
    <source>
        <dbReference type="Proteomes" id="UP000274756"/>
    </source>
</evidence>
<evidence type="ECO:0000313" key="5">
    <source>
        <dbReference type="WBParaSite" id="DME_0000100101-mRNA-1"/>
    </source>
</evidence>
<feature type="transmembrane region" description="Helical" evidence="1">
    <location>
        <begin position="188"/>
        <end position="210"/>
    </location>
</feature>
<keyword evidence="1" id="KW-1133">Transmembrane helix</keyword>
<sequence>MCLAHHRDFGDRSHSCKAGFSMPSLSAWSPYYVKTHYEVNEWKSTGEKSTHQSSEPILCGILIGIRVLSIMLQLIYAHYTKLLVLFTVAIIHAAYMKPFLDVYAILADYEGALVTAGRTREFFLLRQQVDILTAVRTLEVFLQFSIFFFIFHFQYKKNMWMTVGSMCVALSCSGILLVFHGATAYKTAYYIAMQLADLLSFSTLPALLFARSILVDKIHANLPKFLLDMQFSSKFKELPVLLKCSNERVPHCFEIVINSIFPMFILKFLVILAVVTILYLALAYLLEWCIKHWFPHAEGRVRQRFYSPLVIH</sequence>
<reference evidence="2 4" key="2">
    <citation type="submission" date="2018-11" db="EMBL/GenBank/DDBJ databases">
        <authorList>
            <consortium name="Pathogen Informatics"/>
        </authorList>
    </citation>
    <scope>NUCLEOTIDE SEQUENCE [LARGE SCALE GENOMIC DNA]</scope>
</reference>
<feature type="transmembrane region" description="Helical" evidence="1">
    <location>
        <begin position="163"/>
        <end position="182"/>
    </location>
</feature>
<evidence type="ECO:0000256" key="1">
    <source>
        <dbReference type="SAM" id="Phobius"/>
    </source>
</evidence>
<proteinExistence type="predicted"/>
<dbReference type="Proteomes" id="UP000038040">
    <property type="component" value="Unplaced"/>
</dbReference>